<comment type="subcellular location">
    <subcellularLocation>
        <location evidence="1">Membrane</location>
        <topology evidence="1">Multi-pass membrane protein</topology>
    </subcellularLocation>
</comment>
<feature type="transmembrane region" description="Helical" evidence="5">
    <location>
        <begin position="129"/>
        <end position="153"/>
    </location>
</feature>
<dbReference type="Proteomes" id="UP000615326">
    <property type="component" value="Unassembled WGS sequence"/>
</dbReference>
<evidence type="ECO:0000256" key="5">
    <source>
        <dbReference type="SAM" id="Phobius"/>
    </source>
</evidence>
<reference evidence="6 7" key="1">
    <citation type="journal article" date="2020" name="Int. J. Syst. Evol. Microbiol.">
        <title>Novel acetic acid bacteria from cider fermentations: Acetobacter conturbans sp. nov. and Acetobacter fallax sp. nov.</title>
        <authorList>
            <person name="Sombolestani A.S."/>
            <person name="Cleenwerck I."/>
            <person name="Cnockaert M."/>
            <person name="Borremans W."/>
            <person name="Wieme A.D."/>
            <person name="De Vuyst L."/>
            <person name="Vandamme P."/>
        </authorList>
    </citation>
    <scope>NUCLEOTIDE SEQUENCE [LARGE SCALE GENOMIC DNA]</scope>
    <source>
        <strain evidence="6 7">LMG 1637</strain>
    </source>
</reference>
<feature type="transmembrane region" description="Helical" evidence="5">
    <location>
        <begin position="93"/>
        <end position="117"/>
    </location>
</feature>
<evidence type="ECO:0000313" key="6">
    <source>
        <dbReference type="EMBL" id="NHO32684.1"/>
    </source>
</evidence>
<evidence type="ECO:0000313" key="7">
    <source>
        <dbReference type="Proteomes" id="UP000615326"/>
    </source>
</evidence>
<keyword evidence="4 5" id="KW-0472">Membrane</keyword>
<gene>
    <name evidence="6" type="ORF">GOB84_08935</name>
</gene>
<evidence type="ECO:0000256" key="4">
    <source>
        <dbReference type="ARBA" id="ARBA00023136"/>
    </source>
</evidence>
<feature type="transmembrane region" description="Helical" evidence="5">
    <location>
        <begin position="30"/>
        <end position="49"/>
    </location>
</feature>
<dbReference type="EMBL" id="WOSW01000014">
    <property type="protein sequence ID" value="NHO32684.1"/>
    <property type="molecule type" value="Genomic_DNA"/>
</dbReference>
<protein>
    <submittedName>
        <fullName evidence="6">CvpA family protein</fullName>
    </submittedName>
</protein>
<sequence>MTMWSHFVPDWASVGTAAQSSITVVTSNPTGAPAVLIDLILLVSVFYGAKRGLSRELLSAAGWIAAPFAAMAWKQNFAHWAFPSVRPQTMANLLGFCAVFVIVLVVSGILTSIFSHLVRKSVLADLDRLLGGVFGALRGCIVVVTLYFVSAWVAAPGGALLSGLSGGTSYAGPAAALTYLAPMLSRFMPSGLAQDAGTRHDLAGQELPDEAHTQKP</sequence>
<organism evidence="6 7">
    <name type="scientific">Acetobacter fallax</name>
    <dbReference type="NCBI Taxonomy" id="1737473"/>
    <lineage>
        <taxon>Bacteria</taxon>
        <taxon>Pseudomonadati</taxon>
        <taxon>Pseudomonadota</taxon>
        <taxon>Alphaproteobacteria</taxon>
        <taxon>Acetobacterales</taxon>
        <taxon>Acetobacteraceae</taxon>
        <taxon>Acetobacter</taxon>
    </lineage>
</organism>
<keyword evidence="3 5" id="KW-1133">Transmembrane helix</keyword>
<dbReference type="Pfam" id="PF02674">
    <property type="entry name" value="Colicin_V"/>
    <property type="match status" value="1"/>
</dbReference>
<name>A0ABX0KB66_9PROT</name>
<feature type="transmembrane region" description="Helical" evidence="5">
    <location>
        <begin position="159"/>
        <end position="180"/>
    </location>
</feature>
<evidence type="ECO:0000256" key="2">
    <source>
        <dbReference type="ARBA" id="ARBA00022692"/>
    </source>
</evidence>
<proteinExistence type="predicted"/>
<comment type="caution">
    <text evidence="6">The sequence shown here is derived from an EMBL/GenBank/DDBJ whole genome shotgun (WGS) entry which is preliminary data.</text>
</comment>
<accession>A0ABX0KB66</accession>
<keyword evidence="7" id="KW-1185">Reference proteome</keyword>
<dbReference type="PANTHER" id="PTHR36926">
    <property type="entry name" value="COLICIN V PRODUCTION PROTEIN"/>
    <property type="match status" value="1"/>
</dbReference>
<keyword evidence="2 5" id="KW-0812">Transmembrane</keyword>
<dbReference type="InterPro" id="IPR003825">
    <property type="entry name" value="Colicin-V_CvpA"/>
</dbReference>
<evidence type="ECO:0000256" key="1">
    <source>
        <dbReference type="ARBA" id="ARBA00004141"/>
    </source>
</evidence>
<evidence type="ECO:0000256" key="3">
    <source>
        <dbReference type="ARBA" id="ARBA00022989"/>
    </source>
</evidence>
<dbReference type="InterPro" id="IPR052719">
    <property type="entry name" value="CvpA-like"/>
</dbReference>
<dbReference type="PANTHER" id="PTHR36926:SF1">
    <property type="entry name" value="COLICIN V PRODUCTION PROTEIN"/>
    <property type="match status" value="1"/>
</dbReference>